<dbReference type="InterPro" id="IPR051477">
    <property type="entry name" value="Expansin_CellWall"/>
</dbReference>
<dbReference type="PANTHER" id="PTHR31836">
    <property type="match status" value="1"/>
</dbReference>
<proteinExistence type="predicted"/>
<accession>R9P7C8</accession>
<dbReference type="CDD" id="cd22191">
    <property type="entry name" value="DPBB_RlpA_EXP_N-like"/>
    <property type="match status" value="1"/>
</dbReference>
<sequence length="200" mass="21387">MVIDPTLASADEQLWQRKLLASTAARDVECGLKHDGNAGDLEFTTALFTLLSASAAIAAAIDTNESGLEVLGERSFERKARHVEAAARSVGGELEERDWVAKNGKVTWYGGNQLNNPACGGPTPNDNSAIVAVKANGGYGKCGEWVHLHYNGKMVAAKIVDYCASCEWGHFDASRGVFKQLAPLDQGVLTGVHFKLITNN</sequence>
<dbReference type="eggNOG" id="ENOG502TAB7">
    <property type="taxonomic scope" value="Eukaryota"/>
</dbReference>
<evidence type="ECO:0000313" key="3">
    <source>
        <dbReference type="Proteomes" id="UP000014071"/>
    </source>
</evidence>
<dbReference type="EMBL" id="DF238808">
    <property type="protein sequence ID" value="GAC97256.1"/>
    <property type="molecule type" value="Genomic_DNA"/>
</dbReference>
<keyword evidence="3" id="KW-1185">Reference proteome</keyword>
<dbReference type="Gene3D" id="2.40.40.10">
    <property type="entry name" value="RlpA-like domain"/>
    <property type="match status" value="1"/>
</dbReference>
<dbReference type="HOGENOM" id="CLU_1627787_0_0_1"/>
<keyword evidence="1" id="KW-0732">Signal</keyword>
<dbReference type="PANTHER" id="PTHR31836:SF25">
    <property type="entry name" value="RLPA-LIKE PROTEIN DOUBLE-PSI BETA-BARREL DOMAIN-CONTAINING PROTEIN"/>
    <property type="match status" value="1"/>
</dbReference>
<reference evidence="3" key="1">
    <citation type="journal article" date="2013" name="Genome Announc.">
        <title>Draft genome sequence of the basidiomycetous yeast-like fungus Pseudozyma hubeiensis SY62, which produces an abundant amount of the biosurfactant mannosylerythritol lipids.</title>
        <authorList>
            <person name="Konishi M."/>
            <person name="Hatada Y."/>
            <person name="Horiuchi J."/>
        </authorList>
    </citation>
    <scope>NUCLEOTIDE SEQUENCE [LARGE SCALE GENOMIC DNA]</scope>
    <source>
        <strain evidence="3">SY62</strain>
    </source>
</reference>
<dbReference type="SUPFAM" id="SSF50685">
    <property type="entry name" value="Barwin-like endoglucanases"/>
    <property type="match status" value="1"/>
</dbReference>
<dbReference type="Proteomes" id="UP000014071">
    <property type="component" value="Unassembled WGS sequence"/>
</dbReference>
<organism evidence="2 3">
    <name type="scientific">Pseudozyma hubeiensis (strain SY62)</name>
    <name type="common">Yeast</name>
    <dbReference type="NCBI Taxonomy" id="1305764"/>
    <lineage>
        <taxon>Eukaryota</taxon>
        <taxon>Fungi</taxon>
        <taxon>Dikarya</taxon>
        <taxon>Basidiomycota</taxon>
        <taxon>Ustilaginomycotina</taxon>
        <taxon>Ustilaginomycetes</taxon>
        <taxon>Ustilaginales</taxon>
        <taxon>Ustilaginaceae</taxon>
        <taxon>Pseudozyma</taxon>
    </lineage>
</organism>
<gene>
    <name evidence="2" type="ORF">PHSY_004841</name>
</gene>
<dbReference type="GeneID" id="24110122"/>
<dbReference type="RefSeq" id="XP_012190843.1">
    <property type="nucleotide sequence ID" value="XM_012335453.1"/>
</dbReference>
<dbReference type="AlphaFoldDB" id="R9P7C8"/>
<dbReference type="STRING" id="1305764.R9P7C8"/>
<name>R9P7C8_PSEHS</name>
<protein>
    <submittedName>
        <fullName evidence="2">Expansin</fullName>
    </submittedName>
</protein>
<evidence type="ECO:0000313" key="2">
    <source>
        <dbReference type="EMBL" id="GAC97256.1"/>
    </source>
</evidence>
<evidence type="ECO:0000256" key="1">
    <source>
        <dbReference type="ARBA" id="ARBA00022729"/>
    </source>
</evidence>
<dbReference type="InterPro" id="IPR036908">
    <property type="entry name" value="RlpA-like_sf"/>
</dbReference>
<dbReference type="OrthoDB" id="406505at2759"/>